<dbReference type="AlphaFoldDB" id="A0A915PAJ9"/>
<dbReference type="InterPro" id="IPR048728">
    <property type="entry name" value="CP_partitivirus"/>
</dbReference>
<name>A0A915PAJ9_9BILA</name>
<dbReference type="WBParaSite" id="scf7180000424775.g13971">
    <property type="protein sequence ID" value="scf7180000424775.g13971"/>
    <property type="gene ID" value="scf7180000424775.g13971"/>
</dbReference>
<sequence>MSIQPYNNNKKRRHNRANQNNFQSTSSNHQGTSSGRVLVPKSGNPPFYNFPTVFTSPGRAIFPVKFCPVLPTFCSNIANVWHSIKCSSGVMTSLVIDKRYRTGKDFIAYSLVLLAKWLMFGQKIHISGLRHYSTSHLTSVIAIIKQYGSFRLDNIGLNFQLVDAHSIIHSIIRIAFYLNSTAKKPQKVVDIFNEPDIHPEDLYHINLWWLPTKINCPLFKFWLTLRLSDAYGKLCPGISLSIESVSSSLFPIPKTNDFVDDTEDEQNLNVENTERQTLPIWFSHFISILPKEEKTDWDWIFKPFPSQEDFVALFTGLEGERRQARIDIPVEQRWKKPKVADLGWELNLMDVFNEVSNIWFPFATNLSRFMNMETIGDEVEEAFGALTQISILSNPEGITVLRTLHKVSLEKASLAAAFHPEAIWDQLSHNPRVMFVSSDLPKVEGTGWVQKRDIKNYN</sequence>
<dbReference type="Proteomes" id="UP000887560">
    <property type="component" value="Unplaced"/>
</dbReference>
<keyword evidence="2" id="KW-1185">Reference proteome</keyword>
<evidence type="ECO:0000313" key="2">
    <source>
        <dbReference type="Proteomes" id="UP000887560"/>
    </source>
</evidence>
<accession>A0A915PAJ9</accession>
<proteinExistence type="predicted"/>
<dbReference type="Pfam" id="PF20895">
    <property type="entry name" value="PsV_CP"/>
    <property type="match status" value="1"/>
</dbReference>
<feature type="region of interest" description="Disordered" evidence="1">
    <location>
        <begin position="1"/>
        <end position="36"/>
    </location>
</feature>
<protein>
    <submittedName>
        <fullName evidence="3">Uncharacterized protein</fullName>
    </submittedName>
</protein>
<reference evidence="3" key="1">
    <citation type="submission" date="2022-11" db="UniProtKB">
        <authorList>
            <consortium name="WormBaseParasite"/>
        </authorList>
    </citation>
    <scope>IDENTIFICATION</scope>
</reference>
<organism evidence="2 3">
    <name type="scientific">Meloidogyne floridensis</name>
    <dbReference type="NCBI Taxonomy" id="298350"/>
    <lineage>
        <taxon>Eukaryota</taxon>
        <taxon>Metazoa</taxon>
        <taxon>Ecdysozoa</taxon>
        <taxon>Nematoda</taxon>
        <taxon>Chromadorea</taxon>
        <taxon>Rhabditida</taxon>
        <taxon>Tylenchina</taxon>
        <taxon>Tylenchomorpha</taxon>
        <taxon>Tylenchoidea</taxon>
        <taxon>Meloidogynidae</taxon>
        <taxon>Meloidogyninae</taxon>
        <taxon>Meloidogyne</taxon>
    </lineage>
</organism>
<evidence type="ECO:0000313" key="3">
    <source>
        <dbReference type="WBParaSite" id="scf7180000424775.g13971"/>
    </source>
</evidence>
<evidence type="ECO:0000256" key="1">
    <source>
        <dbReference type="SAM" id="MobiDB-lite"/>
    </source>
</evidence>
<feature type="compositionally biased region" description="Polar residues" evidence="1">
    <location>
        <begin position="22"/>
        <end position="35"/>
    </location>
</feature>